<gene>
    <name evidence="2" type="ORF">ACFOX3_18420</name>
</gene>
<keyword evidence="3" id="KW-1185">Reference proteome</keyword>
<organism evidence="2 3">
    <name type="scientific">Simiduia curdlanivorans</name>
    <dbReference type="NCBI Taxonomy" id="1492769"/>
    <lineage>
        <taxon>Bacteria</taxon>
        <taxon>Pseudomonadati</taxon>
        <taxon>Pseudomonadota</taxon>
        <taxon>Gammaproteobacteria</taxon>
        <taxon>Cellvibrionales</taxon>
        <taxon>Cellvibrionaceae</taxon>
        <taxon>Simiduia</taxon>
    </lineage>
</organism>
<accession>A0ABV8VAM4</accession>
<evidence type="ECO:0008006" key="4">
    <source>
        <dbReference type="Google" id="ProtNLM"/>
    </source>
</evidence>
<reference evidence="3" key="1">
    <citation type="journal article" date="2019" name="Int. J. Syst. Evol. Microbiol.">
        <title>The Global Catalogue of Microorganisms (GCM) 10K type strain sequencing project: providing services to taxonomists for standard genome sequencing and annotation.</title>
        <authorList>
            <consortium name="The Broad Institute Genomics Platform"/>
            <consortium name="The Broad Institute Genome Sequencing Center for Infectious Disease"/>
            <person name="Wu L."/>
            <person name="Ma J."/>
        </authorList>
    </citation>
    <scope>NUCLEOTIDE SEQUENCE [LARGE SCALE GENOMIC DNA]</scope>
    <source>
        <strain evidence="3">CECT 8570</strain>
    </source>
</reference>
<name>A0ABV8VAM4_9GAMM</name>
<dbReference type="Proteomes" id="UP001595840">
    <property type="component" value="Unassembled WGS sequence"/>
</dbReference>
<sequence>MLKQCPGTLTALLIFALALVSAPAMAWSNHAPGSALALGVMPELAEVQVKVEPLEDFLRAQAPALEAHLAEQARFARGHFPQVPEAPASLHFGADAADLRTAFLQALRLNPEIKLAAFVQSLPGQADTEGLPQLGAGDVVIFNDLDAWQAWQFFALRTGQNVSALSVLASAADEPDYGHDIHLFSDNPSAVASLYHFGLQPFGDSRFEHSSQAPFHMGYFHESAIIFTLGSFLKNTFADWRAYQFFSLAQFAFEAGHPYWGYRFMGWGLHYVQDLTQPYHATVLPGSGTADLLWIYAKDSLGFSHSKQTVIARNADFHTYIETLQYQRLALLLASQELEHPLVQAYRINTSERDYPPYDSSYLRTVIAAEARQSADQLDALIALNQVQFPAAPQLLEQSPLQTLLVQLTERFGVHSRHAVRAVLTEASQAEE</sequence>
<comment type="caution">
    <text evidence="2">The sequence shown here is derived from an EMBL/GenBank/DDBJ whole genome shotgun (WGS) entry which is preliminary data.</text>
</comment>
<proteinExistence type="predicted"/>
<evidence type="ECO:0000313" key="2">
    <source>
        <dbReference type="EMBL" id="MFC4364290.1"/>
    </source>
</evidence>
<keyword evidence="1" id="KW-0732">Signal</keyword>
<feature type="chain" id="PRO_5046438463" description="Phospholipase" evidence="1">
    <location>
        <begin position="27"/>
        <end position="432"/>
    </location>
</feature>
<protein>
    <recommendedName>
        <fullName evidence="4">Phospholipase</fullName>
    </recommendedName>
</protein>
<dbReference type="RefSeq" id="WP_290262345.1">
    <property type="nucleotide sequence ID" value="NZ_JAUFQG010000004.1"/>
</dbReference>
<dbReference type="EMBL" id="JBHSCX010000021">
    <property type="protein sequence ID" value="MFC4364290.1"/>
    <property type="molecule type" value="Genomic_DNA"/>
</dbReference>
<dbReference type="InterPro" id="IPR008947">
    <property type="entry name" value="PLipase_C/P1_nuclease_dom_sf"/>
</dbReference>
<dbReference type="SUPFAM" id="SSF48537">
    <property type="entry name" value="Phospholipase C/P1 nuclease"/>
    <property type="match status" value="1"/>
</dbReference>
<evidence type="ECO:0000256" key="1">
    <source>
        <dbReference type="SAM" id="SignalP"/>
    </source>
</evidence>
<feature type="signal peptide" evidence="1">
    <location>
        <begin position="1"/>
        <end position="26"/>
    </location>
</feature>
<evidence type="ECO:0000313" key="3">
    <source>
        <dbReference type="Proteomes" id="UP001595840"/>
    </source>
</evidence>
<dbReference type="Gene3D" id="1.10.575.10">
    <property type="entry name" value="P1 Nuclease"/>
    <property type="match status" value="1"/>
</dbReference>